<dbReference type="EMBL" id="CP017758">
    <property type="protein sequence ID" value="AQV96938.1"/>
    <property type="molecule type" value="Genomic_DNA"/>
</dbReference>
<feature type="signal peptide" evidence="2">
    <location>
        <begin position="1"/>
        <end position="30"/>
    </location>
</feature>
<dbReference type="PANTHER" id="PTHR42928">
    <property type="entry name" value="TRICARBOXYLATE-BINDING PROTEIN"/>
    <property type="match status" value="1"/>
</dbReference>
<comment type="similarity">
    <text evidence="1">Belongs to the UPF0065 (bug) family.</text>
</comment>
<evidence type="ECO:0000256" key="2">
    <source>
        <dbReference type="SAM" id="SignalP"/>
    </source>
</evidence>
<dbReference type="InterPro" id="IPR042100">
    <property type="entry name" value="Bug_dom1"/>
</dbReference>
<evidence type="ECO:0000256" key="1">
    <source>
        <dbReference type="ARBA" id="ARBA00006987"/>
    </source>
</evidence>
<dbReference type="PIRSF" id="PIRSF017082">
    <property type="entry name" value="YflP"/>
    <property type="match status" value="1"/>
</dbReference>
<dbReference type="AlphaFoldDB" id="A0A1U9UW53"/>
<dbReference type="Gene3D" id="3.40.190.10">
    <property type="entry name" value="Periplasmic binding protein-like II"/>
    <property type="match status" value="1"/>
</dbReference>
<dbReference type="SUPFAM" id="SSF53850">
    <property type="entry name" value="Periplasmic binding protein-like II"/>
    <property type="match status" value="1"/>
</dbReference>
<name>A0A1U9UW53_CUPNE</name>
<protein>
    <submittedName>
        <fullName evidence="3">ABC transporter substrate-binding protein</fullName>
    </submittedName>
</protein>
<keyword evidence="2" id="KW-0732">Signal</keyword>
<dbReference type="Gene3D" id="3.40.190.150">
    <property type="entry name" value="Bordetella uptake gene, domain 1"/>
    <property type="match status" value="1"/>
</dbReference>
<evidence type="ECO:0000313" key="4">
    <source>
        <dbReference type="Proteomes" id="UP000189627"/>
    </source>
</evidence>
<dbReference type="Pfam" id="PF03401">
    <property type="entry name" value="TctC"/>
    <property type="match status" value="1"/>
</dbReference>
<accession>A0A1U9UW53</accession>
<gene>
    <name evidence="3" type="ORF">BJN34_24055</name>
</gene>
<dbReference type="InterPro" id="IPR005064">
    <property type="entry name" value="BUG"/>
</dbReference>
<organism evidence="3 4">
    <name type="scientific">Cupriavidus necator</name>
    <name type="common">Alcaligenes eutrophus</name>
    <name type="synonym">Ralstonia eutropha</name>
    <dbReference type="NCBI Taxonomy" id="106590"/>
    <lineage>
        <taxon>Bacteria</taxon>
        <taxon>Pseudomonadati</taxon>
        <taxon>Pseudomonadota</taxon>
        <taxon>Betaproteobacteria</taxon>
        <taxon>Burkholderiales</taxon>
        <taxon>Burkholderiaceae</taxon>
        <taxon>Cupriavidus</taxon>
    </lineage>
</organism>
<dbReference type="CDD" id="cd13578">
    <property type="entry name" value="PBP2_Bug27"/>
    <property type="match status" value="1"/>
</dbReference>
<proteinExistence type="inferred from homology"/>
<evidence type="ECO:0000313" key="3">
    <source>
        <dbReference type="EMBL" id="AQV96938.1"/>
    </source>
</evidence>
<dbReference type="RefSeq" id="WP_423748808.1">
    <property type="nucleotide sequence ID" value="NZ_CP017758.1"/>
</dbReference>
<sequence>MFKSMLKPLLKPVLAATVAALALPGAHAVAAEAYPVKPVRIIVPFTPGGAADIMTRALGERLRLRLGQPVVIENKPGAGTVIASDFVARQAPDGYTLLMAASSLGIAPSIYKTVNYDPVKDFTPITQVASVVHVLVVNAALPVHSVKDLVGYLKSQGKPTSYGSAGTGTSTHLEGELFKTMAGVNMTHIPYKGSSPALTDLVGGQVQVMFDAYASSSPFIKSGNIRALSVTTARRSATLPDLPTVAESGLPGYEAMPWLGLVAPAGTPPEVVQRIYTATQAVLKEPALIEQFKSLGLDIIGNSPSQFAAFIKQDTVKWAKVAKASGAQAD</sequence>
<dbReference type="Proteomes" id="UP000189627">
    <property type="component" value="Chromosome 2"/>
</dbReference>
<dbReference type="PANTHER" id="PTHR42928:SF5">
    <property type="entry name" value="BLR1237 PROTEIN"/>
    <property type="match status" value="1"/>
</dbReference>
<reference evidence="4" key="1">
    <citation type="submission" date="2017-02" db="EMBL/GenBank/DDBJ databases">
        <title>Complete genome sequence of Cupriavidus necator strain NH9, a 3-chlorobenzoate degrader.</title>
        <authorList>
            <person name="Moriuchi R."/>
            <person name="Dohra H."/>
            <person name="Ogawa N."/>
        </authorList>
    </citation>
    <scope>NUCLEOTIDE SEQUENCE [LARGE SCALE GENOMIC DNA]</scope>
    <source>
        <strain evidence="4">NH9</strain>
    </source>
</reference>
<dbReference type="KEGG" id="cuh:BJN34_24055"/>
<feature type="chain" id="PRO_5012301750" evidence="2">
    <location>
        <begin position="31"/>
        <end position="330"/>
    </location>
</feature>